<protein>
    <submittedName>
        <fullName evidence="1">Uncharacterized protein</fullName>
    </submittedName>
</protein>
<evidence type="ECO:0000313" key="2">
    <source>
        <dbReference type="Proteomes" id="UP000216352"/>
    </source>
</evidence>
<proteinExistence type="predicted"/>
<comment type="caution">
    <text evidence="1">The sequence shown here is derived from an EMBL/GenBank/DDBJ whole genome shotgun (WGS) entry which is preliminary data.</text>
</comment>
<dbReference type="OrthoDB" id="3237719at2"/>
<keyword evidence="2" id="KW-1185">Reference proteome</keyword>
<dbReference type="EMBL" id="MWWX01000002">
    <property type="protein sequence ID" value="OZG63196.1"/>
    <property type="molecule type" value="Genomic_DNA"/>
</dbReference>
<sequence>MGDDVIVLPRALKHGLSEDDIQCAWRNAKAIRRRNFDIPCIYAAAGPDEAGNLVELLLAEQEDGGFIVYHAMKLTRKMANELDL</sequence>
<accession>A0A261FWR3</accession>
<dbReference type="RefSeq" id="WP_072725033.1">
    <property type="nucleotide sequence ID" value="NZ_BDIS01000011.1"/>
</dbReference>
<dbReference type="STRING" id="1603886.GCA_001895165_00978"/>
<reference evidence="1 2" key="1">
    <citation type="journal article" date="2017" name="BMC Genomics">
        <title>Comparative genomic and phylogenomic analyses of the Bifidobacteriaceae family.</title>
        <authorList>
            <person name="Lugli G.A."/>
            <person name="Milani C."/>
            <person name="Turroni F."/>
            <person name="Duranti S."/>
            <person name="Mancabelli L."/>
            <person name="Mangifesta M."/>
            <person name="Ferrario C."/>
            <person name="Modesto M."/>
            <person name="Mattarelli P."/>
            <person name="Jiri K."/>
            <person name="van Sinderen D."/>
            <person name="Ventura M."/>
        </authorList>
    </citation>
    <scope>NUCLEOTIDE SEQUENCE [LARGE SCALE GENOMIC DNA]</scope>
    <source>
        <strain evidence="1 2">DSM 28807</strain>
    </source>
</reference>
<name>A0A261FWR3_9BIFI</name>
<organism evidence="1 2">
    <name type="scientific">Bifidobacterium lemurum</name>
    <dbReference type="NCBI Taxonomy" id="1603886"/>
    <lineage>
        <taxon>Bacteria</taxon>
        <taxon>Bacillati</taxon>
        <taxon>Actinomycetota</taxon>
        <taxon>Actinomycetes</taxon>
        <taxon>Bifidobacteriales</taxon>
        <taxon>Bifidobacteriaceae</taxon>
        <taxon>Bifidobacterium</taxon>
    </lineage>
</organism>
<dbReference type="Proteomes" id="UP000216352">
    <property type="component" value="Unassembled WGS sequence"/>
</dbReference>
<evidence type="ECO:0000313" key="1">
    <source>
        <dbReference type="EMBL" id="OZG63196.1"/>
    </source>
</evidence>
<gene>
    <name evidence="1" type="ORF">BLEM_0461</name>
</gene>
<dbReference type="AlphaFoldDB" id="A0A261FWR3"/>